<dbReference type="AlphaFoldDB" id="A0A938YCA4"/>
<dbReference type="GO" id="GO:0008253">
    <property type="term" value="F:5'-nucleotidase activity"/>
    <property type="evidence" value="ECO:0007669"/>
    <property type="project" value="TreeGrafter"/>
</dbReference>
<dbReference type="PRINTS" id="PR01607">
    <property type="entry name" value="APYRASEFAMLY"/>
</dbReference>
<dbReference type="GO" id="GO:0009166">
    <property type="term" value="P:nucleotide catabolic process"/>
    <property type="evidence" value="ECO:0007669"/>
    <property type="project" value="InterPro"/>
</dbReference>
<dbReference type="PANTHER" id="PTHR11575:SF24">
    <property type="entry name" value="5'-NUCLEOTIDASE"/>
    <property type="match status" value="1"/>
</dbReference>
<dbReference type="EMBL" id="JAERWL010000002">
    <property type="protein sequence ID" value="MBM9475025.1"/>
    <property type="molecule type" value="Genomic_DNA"/>
</dbReference>
<evidence type="ECO:0000259" key="4">
    <source>
        <dbReference type="Pfam" id="PF00149"/>
    </source>
</evidence>
<dbReference type="GO" id="GO:0008768">
    <property type="term" value="F:UDP-sugar diphosphatase activity"/>
    <property type="evidence" value="ECO:0007669"/>
    <property type="project" value="TreeGrafter"/>
</dbReference>
<dbReference type="Gene3D" id="3.60.21.10">
    <property type="match status" value="1"/>
</dbReference>
<dbReference type="Pfam" id="PF00149">
    <property type="entry name" value="Metallophos"/>
    <property type="match status" value="1"/>
</dbReference>
<evidence type="ECO:0000256" key="3">
    <source>
        <dbReference type="SAM" id="SignalP"/>
    </source>
</evidence>
<evidence type="ECO:0000313" key="6">
    <source>
        <dbReference type="EMBL" id="MBM9475025.1"/>
    </source>
</evidence>
<reference evidence="6" key="1">
    <citation type="submission" date="2021-01" db="EMBL/GenBank/DDBJ databases">
        <title>KCTC 19127 draft genome.</title>
        <authorList>
            <person name="An D."/>
        </authorList>
    </citation>
    <scope>NUCLEOTIDE SEQUENCE</scope>
    <source>
        <strain evidence="6">KCTC 19127</strain>
    </source>
</reference>
<evidence type="ECO:0000256" key="1">
    <source>
        <dbReference type="ARBA" id="ARBA00022729"/>
    </source>
</evidence>
<dbReference type="InterPro" id="IPR006146">
    <property type="entry name" value="5'-Nucleotdase_CS"/>
</dbReference>
<sequence>MSRSAQTAPPPPRQRRRPRSLGAVLAVVSALVLAVAGAPSAAAAGPAVGSFDTAAVSGTQAIVSGWALDPNAPAASTQAHVYVNGVGYAVAADVPRPDVNAARGVTGRHGFAASVPLQAGSNEICVYAISLTGGGNTSLGCRTTSGPEPVGVVDDGTFGVTDAGVGTLSLTGWTVDPIAPAASNQIHAYVNGVGYPFTADIPRPDVNQALGVPGDHGFDFTVPLNPGANEVCLFLIPVSGGSNTDLGCENFDLAAAAGSLDDVRVTADGTAVLAGWAVDPNFPEESSDVHIYNGATGAAFLADGPRADVNAALGIPGDHGFSVEVPLTAGVNTLCAYAISFTGGSNSLLGCREVKPLAAVGSLDSVQASADGTSVRLAGWAVDPNAPDVSTEVHIYNGATGAAFAADQPRDDVNAALGITGAHGFIAEVPLTDGVNTLCAYAISLTGGDNTPLGCQDVTGGPASTIVSIGLITINDFHGRIDANTVKFAGTIEGLRETLGADNTLLLSAGDNIGASLFASAIAQDQPTIDVMNALGFDASAVGNHEFDQGFADLTGRVIGGDGGNAPVDFPYLGANVYLKGTTTPALPEYTVIVKQGVRVGVIGAVTQETSTLVSPAGIAELEFGDPVDAVNRVAAQLTDGDEANGEADVIVAEYHEGANAVGTTTTLDEAVAANPVFAEIVTQTSPAVDVIFNGHTHQVYAFDAPVPGVDGAFRPVLQTGSYGANVGGVNLAYDTATGETKGYAAANIPQITDQVTEEELVATFPRVAAVKTIVDAALANAATVGDQQVGSVADDITTAFSGGSYGPDGVYTGGTRDDRSKESALGDLVADSLLSTLSSPERGGAQIGVVNPGGLRNELLFGADGVITYAEANSVLPFVNNLYTTTLTGAKVKELLEQQWQTNPGGAAPSRPYLQLGLSDNVTYTFDSTRPQGDRITSITVDGAPIDPAAPYRIGTFSFLAAGGDNFRAFLDGTDTADSGLIDRDAWIQYLGDNQDLAPDFARQAVEVVGAPTTVATGETVTFTVSGLDLTSLGAPANQLVGVLLGDRPLGDVTVANGSAQISFAVPDDAPTGEQTLSVVAAPSGTVVSLPMTITAG</sequence>
<dbReference type="SUPFAM" id="SSF55816">
    <property type="entry name" value="5'-nucleotidase (syn. UDP-sugar hydrolase), C-terminal domain"/>
    <property type="match status" value="1"/>
</dbReference>
<dbReference type="Gene3D" id="3.90.780.10">
    <property type="entry name" value="5'-Nucleotidase, C-terminal domain"/>
    <property type="match status" value="1"/>
</dbReference>
<dbReference type="InterPro" id="IPR008334">
    <property type="entry name" value="5'-Nucleotdase_C"/>
</dbReference>
<proteinExistence type="predicted"/>
<evidence type="ECO:0000313" key="7">
    <source>
        <dbReference type="Proteomes" id="UP000663801"/>
    </source>
</evidence>
<dbReference type="PROSITE" id="PS00786">
    <property type="entry name" value="5_NUCLEOTIDASE_2"/>
    <property type="match status" value="1"/>
</dbReference>
<dbReference type="Proteomes" id="UP000663801">
    <property type="component" value="Unassembled WGS sequence"/>
</dbReference>
<feature type="domain" description="5'-Nucleotidase C-terminal" evidence="5">
    <location>
        <begin position="817"/>
        <end position="971"/>
    </location>
</feature>
<dbReference type="Pfam" id="PF02872">
    <property type="entry name" value="5_nucleotid_C"/>
    <property type="match status" value="1"/>
</dbReference>
<accession>A0A938YCA4</accession>
<feature type="domain" description="Calcineurin-like phosphoesterase" evidence="4">
    <location>
        <begin position="474"/>
        <end position="699"/>
    </location>
</feature>
<evidence type="ECO:0000256" key="2">
    <source>
        <dbReference type="SAM" id="MobiDB-lite"/>
    </source>
</evidence>
<protein>
    <submittedName>
        <fullName evidence="6">5'-nucleotidase C-terminal domain-containing protein</fullName>
    </submittedName>
</protein>
<feature type="region of interest" description="Disordered" evidence="2">
    <location>
        <begin position="1"/>
        <end position="20"/>
    </location>
</feature>
<gene>
    <name evidence="6" type="ORF">JL107_01070</name>
</gene>
<comment type="caution">
    <text evidence="6">The sequence shown here is derived from an EMBL/GenBank/DDBJ whole genome shotgun (WGS) entry which is preliminary data.</text>
</comment>
<dbReference type="InterPro" id="IPR029052">
    <property type="entry name" value="Metallo-depent_PP-like"/>
</dbReference>
<name>A0A938YCA4_9ACTN</name>
<dbReference type="InterPro" id="IPR036907">
    <property type="entry name" value="5'-Nucleotdase_C_sf"/>
</dbReference>
<evidence type="ECO:0000259" key="5">
    <source>
        <dbReference type="Pfam" id="PF02872"/>
    </source>
</evidence>
<dbReference type="SUPFAM" id="SSF56300">
    <property type="entry name" value="Metallo-dependent phosphatases"/>
    <property type="match status" value="1"/>
</dbReference>
<dbReference type="InterPro" id="IPR006179">
    <property type="entry name" value="5_nucleotidase/apyrase"/>
</dbReference>
<dbReference type="InterPro" id="IPR004843">
    <property type="entry name" value="Calcineurin-like_PHP"/>
</dbReference>
<keyword evidence="7" id="KW-1185">Reference proteome</keyword>
<keyword evidence="1 3" id="KW-0732">Signal</keyword>
<dbReference type="GO" id="GO:0046872">
    <property type="term" value="F:metal ion binding"/>
    <property type="evidence" value="ECO:0007669"/>
    <property type="project" value="InterPro"/>
</dbReference>
<dbReference type="PANTHER" id="PTHR11575">
    <property type="entry name" value="5'-NUCLEOTIDASE-RELATED"/>
    <property type="match status" value="1"/>
</dbReference>
<dbReference type="GO" id="GO:0030288">
    <property type="term" value="C:outer membrane-bounded periplasmic space"/>
    <property type="evidence" value="ECO:0007669"/>
    <property type="project" value="TreeGrafter"/>
</dbReference>
<dbReference type="GO" id="GO:0000166">
    <property type="term" value="F:nucleotide binding"/>
    <property type="evidence" value="ECO:0007669"/>
    <property type="project" value="InterPro"/>
</dbReference>
<organism evidence="6 7">
    <name type="scientific">Nakamurella flavida</name>
    <dbReference type="NCBI Taxonomy" id="363630"/>
    <lineage>
        <taxon>Bacteria</taxon>
        <taxon>Bacillati</taxon>
        <taxon>Actinomycetota</taxon>
        <taxon>Actinomycetes</taxon>
        <taxon>Nakamurellales</taxon>
        <taxon>Nakamurellaceae</taxon>
        <taxon>Nakamurella</taxon>
    </lineage>
</organism>
<feature type="signal peptide" evidence="3">
    <location>
        <begin position="1"/>
        <end position="43"/>
    </location>
</feature>
<feature type="chain" id="PRO_5037971520" evidence="3">
    <location>
        <begin position="44"/>
        <end position="1098"/>
    </location>
</feature>